<gene>
    <name evidence="13" type="ORF">STAS_31724</name>
</gene>
<dbReference type="Pfam" id="PF00560">
    <property type="entry name" value="LRR_1"/>
    <property type="match status" value="1"/>
</dbReference>
<dbReference type="Pfam" id="PF08263">
    <property type="entry name" value="LRRNT_2"/>
    <property type="match status" value="1"/>
</dbReference>
<sequence>MTKISSPNVNGRIKKYSGETVPKFAKPFFQKSDHFAFLRDGLARPWVIFDCLAHSWCNASSMWPWIARGAVVRSVVDDGVSVGGVDSHNRRSADNWRLFLRLSAVLWFAVVCPSFGSPLWLLGYGSPAGISPVWAVEDWALSSLAIGVSECGGAGVGSGWDSLARQRRTARDSGYDGLRCHPCRLVSKSLKFLDWNIAAGLNAKSCLRDKEFQPWLASLWRQIIVREDDEKRWLQWAVGGGRRTTAVGGGITEFQTWTTSLRRQLIVREDKSKRWLQRTVGGGCLRPEEGMYMTAAATRSNIYAVTPLNTKQCPGSVFICYVKNQCIIRKHQVDLTSDRAALLALRSSVGGRPLLWNITSTTPCVWPGVGCLNNRVAVLRLPASSLSGALPANTISNLTSLRTLSLRLNHLSGPLPDDLSQLSQLRNLYLQGNHFTGPVPDSILSLPSLVRLNLASNNFSGQIPPGLNNLTRLRTLYLEENQFSGPLPDIDLPNLDQFNVSFNNLNGSVPKGLVGKPKDSFLGTSLCGEPLDSVCADNAGPTGSSPAEAPNGNINLGENTRKKKKLSGGAIAGIVIGSVVGLILLVLVLFLLCRKRSGNNVRSVDVAAIKTQENEPNEKSIEENNTGVSNGFSVGAAAVSSIGTNVNTKSETGTNSAVNVKKLIFFGNASRVFDLEELLRASAEVLGKGTFGTSYKAVLEVGTVVAVKRLKDVTIGEREFRDKIEAVGAMDHVNLVPLRAYYYSREEKLLVYDYMPMGSLSALLHGNKGSGKTPLNFETRSAIALGAARGIEYLHLQGPNISHGNIKSSNILLTKSHEARVSDFGLNNLVGSPSSPNRVAGYRAPEVTEPQRISQKADVYSLGVLLLELLTGKAPLLNEEGVDLPRWVNSVVKEEWNSEVFDVELVRYNNASEEEEMVQLLQLGIDCTAQYPDSRPLISEVVRRIEGIRVSGLRGFRDETDHVSETE</sequence>
<dbReference type="GO" id="GO:0005524">
    <property type="term" value="F:ATP binding"/>
    <property type="evidence" value="ECO:0007669"/>
    <property type="project" value="UniProtKB-KW"/>
</dbReference>
<feature type="domain" description="Protein kinase" evidence="12">
    <location>
        <begin position="680"/>
        <end position="948"/>
    </location>
</feature>
<evidence type="ECO:0000256" key="11">
    <source>
        <dbReference type="SAM" id="Phobius"/>
    </source>
</evidence>
<evidence type="ECO:0000256" key="10">
    <source>
        <dbReference type="ARBA" id="ARBA00023136"/>
    </source>
</evidence>
<dbReference type="InterPro" id="IPR001611">
    <property type="entry name" value="Leu-rich_rpt"/>
</dbReference>
<keyword evidence="2" id="KW-0597">Phosphoprotein</keyword>
<keyword evidence="13" id="KW-0808">Transferase</keyword>
<feature type="transmembrane region" description="Helical" evidence="11">
    <location>
        <begin position="98"/>
        <end position="120"/>
    </location>
</feature>
<dbReference type="GO" id="GO:0004672">
    <property type="term" value="F:protein kinase activity"/>
    <property type="evidence" value="ECO:0007669"/>
    <property type="project" value="InterPro"/>
</dbReference>
<reference evidence="14" key="1">
    <citation type="journal article" date="2019" name="Curr. Biol.">
        <title>Genome Sequence of Striga asiatica Provides Insight into the Evolution of Plant Parasitism.</title>
        <authorList>
            <person name="Yoshida S."/>
            <person name="Kim S."/>
            <person name="Wafula E.K."/>
            <person name="Tanskanen J."/>
            <person name="Kim Y.M."/>
            <person name="Honaas L."/>
            <person name="Yang Z."/>
            <person name="Spallek T."/>
            <person name="Conn C.E."/>
            <person name="Ichihashi Y."/>
            <person name="Cheong K."/>
            <person name="Cui S."/>
            <person name="Der J.P."/>
            <person name="Gundlach H."/>
            <person name="Jiao Y."/>
            <person name="Hori C."/>
            <person name="Ishida J.K."/>
            <person name="Kasahara H."/>
            <person name="Kiba T."/>
            <person name="Kim M.S."/>
            <person name="Koo N."/>
            <person name="Laohavisit A."/>
            <person name="Lee Y.H."/>
            <person name="Lumba S."/>
            <person name="McCourt P."/>
            <person name="Mortimer J.C."/>
            <person name="Mutuku J.M."/>
            <person name="Nomura T."/>
            <person name="Sasaki-Sekimoto Y."/>
            <person name="Seto Y."/>
            <person name="Wang Y."/>
            <person name="Wakatake T."/>
            <person name="Sakakibara H."/>
            <person name="Demura T."/>
            <person name="Yamaguchi S."/>
            <person name="Yoneyama K."/>
            <person name="Manabe R.I."/>
            <person name="Nelson D.C."/>
            <person name="Schulman A.H."/>
            <person name="Timko M.P."/>
            <person name="dePamphilis C.W."/>
            <person name="Choi D."/>
            <person name="Shirasu K."/>
        </authorList>
    </citation>
    <scope>NUCLEOTIDE SEQUENCE [LARGE SCALE GENOMIC DNA]</scope>
    <source>
        <strain evidence="14">cv. UVA1</strain>
    </source>
</reference>
<keyword evidence="13" id="KW-0418">Kinase</keyword>
<keyword evidence="7" id="KW-0547">Nucleotide-binding</keyword>
<dbReference type="PANTHER" id="PTHR48010:SF76">
    <property type="entry name" value="INACTIVE RECEPTOR KINASE RLK902-RELATED"/>
    <property type="match status" value="1"/>
</dbReference>
<dbReference type="PROSITE" id="PS50011">
    <property type="entry name" value="PROTEIN_KINASE_DOM"/>
    <property type="match status" value="1"/>
</dbReference>
<dbReference type="InterPro" id="IPR032675">
    <property type="entry name" value="LRR_dom_sf"/>
</dbReference>
<dbReference type="FunFam" id="3.30.200.20:FF:000307">
    <property type="entry name" value="pollen receptor-like kinase 1"/>
    <property type="match status" value="1"/>
</dbReference>
<dbReference type="Pfam" id="PF13855">
    <property type="entry name" value="LRR_8"/>
    <property type="match status" value="1"/>
</dbReference>
<keyword evidence="3" id="KW-0433">Leucine-rich repeat</keyword>
<evidence type="ECO:0000256" key="1">
    <source>
        <dbReference type="ARBA" id="ARBA00004370"/>
    </source>
</evidence>
<dbReference type="GO" id="GO:0016020">
    <property type="term" value="C:membrane"/>
    <property type="evidence" value="ECO:0007669"/>
    <property type="project" value="UniProtKB-SubCell"/>
</dbReference>
<dbReference type="InterPro" id="IPR013210">
    <property type="entry name" value="LRR_N_plant-typ"/>
</dbReference>
<keyword evidence="9 11" id="KW-1133">Transmembrane helix</keyword>
<dbReference type="OrthoDB" id="4062651at2759"/>
<dbReference type="Proteomes" id="UP000325081">
    <property type="component" value="Unassembled WGS sequence"/>
</dbReference>
<evidence type="ECO:0000256" key="9">
    <source>
        <dbReference type="ARBA" id="ARBA00022989"/>
    </source>
</evidence>
<dbReference type="FunFam" id="1.10.510.10:FF:000095">
    <property type="entry name" value="protein STRUBBELIG-RECEPTOR FAMILY 8"/>
    <property type="match status" value="1"/>
</dbReference>
<dbReference type="InterPro" id="IPR011009">
    <property type="entry name" value="Kinase-like_dom_sf"/>
</dbReference>
<proteinExistence type="predicted"/>
<keyword evidence="10 11" id="KW-0472">Membrane</keyword>
<evidence type="ECO:0000256" key="8">
    <source>
        <dbReference type="ARBA" id="ARBA00022840"/>
    </source>
</evidence>
<evidence type="ECO:0000256" key="2">
    <source>
        <dbReference type="ARBA" id="ARBA00022553"/>
    </source>
</evidence>
<dbReference type="Gene3D" id="3.80.10.10">
    <property type="entry name" value="Ribonuclease Inhibitor"/>
    <property type="match status" value="2"/>
</dbReference>
<dbReference type="InterPro" id="IPR000719">
    <property type="entry name" value="Prot_kinase_dom"/>
</dbReference>
<evidence type="ECO:0000256" key="7">
    <source>
        <dbReference type="ARBA" id="ARBA00022741"/>
    </source>
</evidence>
<evidence type="ECO:0000313" key="13">
    <source>
        <dbReference type="EMBL" id="GER54161.1"/>
    </source>
</evidence>
<feature type="transmembrane region" description="Helical" evidence="11">
    <location>
        <begin position="570"/>
        <end position="592"/>
    </location>
</feature>
<protein>
    <submittedName>
        <fullName evidence="13">Leucine-rich repeat protein kinase family protein</fullName>
    </submittedName>
</protein>
<keyword evidence="14" id="KW-1185">Reference proteome</keyword>
<comment type="caution">
    <text evidence="13">The sequence shown here is derived from an EMBL/GenBank/DDBJ whole genome shotgun (WGS) entry which is preliminary data.</text>
</comment>
<evidence type="ECO:0000256" key="4">
    <source>
        <dbReference type="ARBA" id="ARBA00022692"/>
    </source>
</evidence>
<evidence type="ECO:0000259" key="12">
    <source>
        <dbReference type="PROSITE" id="PS50011"/>
    </source>
</evidence>
<dbReference type="FunFam" id="3.80.10.10:FF:000234">
    <property type="entry name" value="Probable inactive receptor kinase RLK902"/>
    <property type="match status" value="1"/>
</dbReference>
<dbReference type="InterPro" id="IPR050994">
    <property type="entry name" value="At_inactive_RLKs"/>
</dbReference>
<name>A0A5A7RCS7_STRAF</name>
<dbReference type="PANTHER" id="PTHR48010">
    <property type="entry name" value="OS05G0588300 PROTEIN"/>
    <property type="match status" value="1"/>
</dbReference>
<dbReference type="Gene3D" id="1.10.510.10">
    <property type="entry name" value="Transferase(Phosphotransferase) domain 1"/>
    <property type="match status" value="1"/>
</dbReference>
<keyword evidence="6" id="KW-0677">Repeat</keyword>
<dbReference type="AlphaFoldDB" id="A0A5A7RCS7"/>
<evidence type="ECO:0000256" key="6">
    <source>
        <dbReference type="ARBA" id="ARBA00022737"/>
    </source>
</evidence>
<dbReference type="Gene3D" id="3.30.200.20">
    <property type="entry name" value="Phosphorylase Kinase, domain 1"/>
    <property type="match status" value="1"/>
</dbReference>
<comment type="subcellular location">
    <subcellularLocation>
        <location evidence="1">Membrane</location>
    </subcellularLocation>
</comment>
<evidence type="ECO:0000256" key="3">
    <source>
        <dbReference type="ARBA" id="ARBA00022614"/>
    </source>
</evidence>
<organism evidence="13 14">
    <name type="scientific">Striga asiatica</name>
    <name type="common">Asiatic witchweed</name>
    <name type="synonym">Buchnera asiatica</name>
    <dbReference type="NCBI Taxonomy" id="4170"/>
    <lineage>
        <taxon>Eukaryota</taxon>
        <taxon>Viridiplantae</taxon>
        <taxon>Streptophyta</taxon>
        <taxon>Embryophyta</taxon>
        <taxon>Tracheophyta</taxon>
        <taxon>Spermatophyta</taxon>
        <taxon>Magnoliopsida</taxon>
        <taxon>eudicotyledons</taxon>
        <taxon>Gunneridae</taxon>
        <taxon>Pentapetalae</taxon>
        <taxon>asterids</taxon>
        <taxon>lamiids</taxon>
        <taxon>Lamiales</taxon>
        <taxon>Orobanchaceae</taxon>
        <taxon>Buchnereae</taxon>
        <taxon>Striga</taxon>
    </lineage>
</organism>
<keyword evidence="8" id="KW-0067">ATP-binding</keyword>
<evidence type="ECO:0000313" key="14">
    <source>
        <dbReference type="Proteomes" id="UP000325081"/>
    </source>
</evidence>
<accession>A0A5A7RCS7</accession>
<evidence type="ECO:0000256" key="5">
    <source>
        <dbReference type="ARBA" id="ARBA00022729"/>
    </source>
</evidence>
<keyword evidence="4 11" id="KW-0812">Transmembrane</keyword>
<keyword evidence="5" id="KW-0732">Signal</keyword>
<dbReference type="Pfam" id="PF00069">
    <property type="entry name" value="Pkinase"/>
    <property type="match status" value="1"/>
</dbReference>
<dbReference type="EMBL" id="BKCP01010959">
    <property type="protein sequence ID" value="GER54161.1"/>
    <property type="molecule type" value="Genomic_DNA"/>
</dbReference>
<dbReference type="SUPFAM" id="SSF52058">
    <property type="entry name" value="L domain-like"/>
    <property type="match status" value="1"/>
</dbReference>
<dbReference type="SUPFAM" id="SSF56112">
    <property type="entry name" value="Protein kinase-like (PK-like)"/>
    <property type="match status" value="1"/>
</dbReference>